<dbReference type="AlphaFoldDB" id="A0A8T2NBH5"/>
<organism evidence="1 2">
    <name type="scientific">Albula glossodonta</name>
    <name type="common">roundjaw bonefish</name>
    <dbReference type="NCBI Taxonomy" id="121402"/>
    <lineage>
        <taxon>Eukaryota</taxon>
        <taxon>Metazoa</taxon>
        <taxon>Chordata</taxon>
        <taxon>Craniata</taxon>
        <taxon>Vertebrata</taxon>
        <taxon>Euteleostomi</taxon>
        <taxon>Actinopterygii</taxon>
        <taxon>Neopterygii</taxon>
        <taxon>Teleostei</taxon>
        <taxon>Albuliformes</taxon>
        <taxon>Albulidae</taxon>
        <taxon>Albula</taxon>
    </lineage>
</organism>
<comment type="caution">
    <text evidence="1">The sequence shown here is derived from an EMBL/GenBank/DDBJ whole genome shotgun (WGS) entry which is preliminary data.</text>
</comment>
<name>A0A8T2NBH5_9TELE</name>
<dbReference type="Proteomes" id="UP000824540">
    <property type="component" value="Unassembled WGS sequence"/>
</dbReference>
<dbReference type="PANTHER" id="PTHR23335">
    <property type="entry name" value="CALMODULIN-BINDING TRANSCRIPTION ACTIVATOR CAMTA"/>
    <property type="match status" value="1"/>
</dbReference>
<evidence type="ECO:0000313" key="2">
    <source>
        <dbReference type="Proteomes" id="UP000824540"/>
    </source>
</evidence>
<gene>
    <name evidence="1" type="ORF">JZ751_028296</name>
</gene>
<dbReference type="EMBL" id="JAFBMS010000082">
    <property type="protein sequence ID" value="KAG9337659.1"/>
    <property type="molecule type" value="Genomic_DNA"/>
</dbReference>
<dbReference type="Pfam" id="PF00612">
    <property type="entry name" value="IQ"/>
    <property type="match status" value="2"/>
</dbReference>
<dbReference type="GO" id="GO:0003690">
    <property type="term" value="F:double-stranded DNA binding"/>
    <property type="evidence" value="ECO:0007669"/>
    <property type="project" value="TreeGrafter"/>
</dbReference>
<reference evidence="1" key="1">
    <citation type="thesis" date="2021" institute="BYU ScholarsArchive" country="Provo, UT, USA">
        <title>Applications of and Algorithms for Genome Assembly and Genomic Analyses with an Emphasis on Marine Teleosts.</title>
        <authorList>
            <person name="Pickett B.D."/>
        </authorList>
    </citation>
    <scope>NUCLEOTIDE SEQUENCE</scope>
    <source>
        <strain evidence="1">HI-2016</strain>
    </source>
</reference>
<dbReference type="PROSITE" id="PS50096">
    <property type="entry name" value="IQ"/>
    <property type="match status" value="1"/>
</dbReference>
<dbReference type="GO" id="GO:0006357">
    <property type="term" value="P:regulation of transcription by RNA polymerase II"/>
    <property type="evidence" value="ECO:0007669"/>
    <property type="project" value="TreeGrafter"/>
</dbReference>
<proteinExistence type="predicted"/>
<dbReference type="PANTHER" id="PTHR23335:SF9">
    <property type="entry name" value="CALMODULIN-BINDING TRANSCRIPTION ACTIVATOR 2"/>
    <property type="match status" value="1"/>
</dbReference>
<keyword evidence="2" id="KW-1185">Reference proteome</keyword>
<dbReference type="GO" id="GO:0003712">
    <property type="term" value="F:transcription coregulator activity"/>
    <property type="evidence" value="ECO:0007669"/>
    <property type="project" value="TreeGrafter"/>
</dbReference>
<dbReference type="FunFam" id="1.20.5.190:FF:000038">
    <property type="entry name" value="calmodulin-binding transcription activator 1 isoform X2"/>
    <property type="match status" value="1"/>
</dbReference>
<protein>
    <submittedName>
        <fullName evidence="1">Uncharacterized protein</fullName>
    </submittedName>
</protein>
<accession>A0A8T2NBH5</accession>
<evidence type="ECO:0000313" key="1">
    <source>
        <dbReference type="EMBL" id="KAG9337659.1"/>
    </source>
</evidence>
<dbReference type="GO" id="GO:0005634">
    <property type="term" value="C:nucleus"/>
    <property type="evidence" value="ECO:0007669"/>
    <property type="project" value="TreeGrafter"/>
</dbReference>
<dbReference type="Gene3D" id="1.20.5.190">
    <property type="match status" value="1"/>
</dbReference>
<dbReference type="OrthoDB" id="407555at2759"/>
<dbReference type="Gene3D" id="1.20.5.1190">
    <property type="entry name" value="iswi atpase"/>
    <property type="match status" value="1"/>
</dbReference>
<dbReference type="InterPro" id="IPR000048">
    <property type="entry name" value="IQ_motif_EF-hand-BS"/>
</dbReference>
<sequence>MVARIWTVKMETSPFRSQSGDQPIGWRWAKRPASPLPFMGSPPTDYATLPFLLSPQGRPLREQQEVAAAVIQRCYRKYKQVGHPLGHILVEVGVGKYALYKKMTQAAILIQSKFRSYHEQKKFQQSRRAAVLIQQYYRSYKECGRLRPHRRAAAAALVQHKLRTSLLTKKQDQAAREHPHTAPLWPLCHRK</sequence>